<gene>
    <name evidence="2" type="ORF">SDC9_90654</name>
</gene>
<comment type="caution">
    <text evidence="2">The sequence shown here is derived from an EMBL/GenBank/DDBJ whole genome shotgun (WGS) entry which is preliminary data.</text>
</comment>
<dbReference type="AlphaFoldDB" id="A0A644ZTA7"/>
<evidence type="ECO:0000313" key="2">
    <source>
        <dbReference type="EMBL" id="MPM43976.1"/>
    </source>
</evidence>
<evidence type="ECO:0000256" key="1">
    <source>
        <dbReference type="SAM" id="Phobius"/>
    </source>
</evidence>
<sequence>METVKKLWKDKSGGTSIIFIGLVFFLLIISILMMEMGAVYENYYDAETILQRCCNSAVEKNMSDAYRADNILYLDVPDAKADFNRYLKSDMPDKYTLTVKSVTGTATPPSLTVTGTVTFPTLFHQYGFDDITFDFTVKSTNYRTEGGYDT</sequence>
<keyword evidence="1" id="KW-1133">Transmembrane helix</keyword>
<feature type="transmembrane region" description="Helical" evidence="1">
    <location>
        <begin position="12"/>
        <end position="34"/>
    </location>
</feature>
<proteinExistence type="predicted"/>
<organism evidence="2">
    <name type="scientific">bioreactor metagenome</name>
    <dbReference type="NCBI Taxonomy" id="1076179"/>
    <lineage>
        <taxon>unclassified sequences</taxon>
        <taxon>metagenomes</taxon>
        <taxon>ecological metagenomes</taxon>
    </lineage>
</organism>
<accession>A0A644ZTA7</accession>
<keyword evidence="1" id="KW-0472">Membrane</keyword>
<keyword evidence="1" id="KW-0812">Transmembrane</keyword>
<protein>
    <submittedName>
        <fullName evidence="2">Uncharacterized protein</fullName>
    </submittedName>
</protein>
<reference evidence="2" key="1">
    <citation type="submission" date="2019-08" db="EMBL/GenBank/DDBJ databases">
        <authorList>
            <person name="Kucharzyk K."/>
            <person name="Murdoch R.W."/>
            <person name="Higgins S."/>
            <person name="Loffler F."/>
        </authorList>
    </citation>
    <scope>NUCLEOTIDE SEQUENCE</scope>
</reference>
<dbReference type="EMBL" id="VSSQ01010308">
    <property type="protein sequence ID" value="MPM43976.1"/>
    <property type="molecule type" value="Genomic_DNA"/>
</dbReference>
<name>A0A644ZTA7_9ZZZZ</name>